<comment type="caution">
    <text evidence="2">The sequence shown here is derived from an EMBL/GenBank/DDBJ whole genome shotgun (WGS) entry which is preliminary data.</text>
</comment>
<dbReference type="EMBL" id="BSYO01000006">
    <property type="protein sequence ID" value="GMH06455.1"/>
    <property type="molecule type" value="Genomic_DNA"/>
</dbReference>
<feature type="compositionally biased region" description="Polar residues" evidence="1">
    <location>
        <begin position="84"/>
        <end position="106"/>
    </location>
</feature>
<protein>
    <submittedName>
        <fullName evidence="2">Uncharacterized protein</fullName>
    </submittedName>
</protein>
<evidence type="ECO:0000256" key="1">
    <source>
        <dbReference type="SAM" id="MobiDB-lite"/>
    </source>
</evidence>
<evidence type="ECO:0000313" key="2">
    <source>
        <dbReference type="EMBL" id="GMH06455.1"/>
    </source>
</evidence>
<evidence type="ECO:0000313" key="3">
    <source>
        <dbReference type="Proteomes" id="UP001279734"/>
    </source>
</evidence>
<sequence length="193" mass="21236">MHRKLNRTKNRSRILALTSYCRSPRKDVPSTQSSLSLSPPRPLPLPPCAPLPSSRQPAPCRSLGHSLLTWLSRPPPPPPHTTVDAKTSAVTSSLPSNDFASPSSHNPRFRYRRFSHTHRVPPHRQRIVDHRSPHANAVNNHRRPDGFSPNTATDAPQTTANDGSHPSTTVARHHGRRSPAPPPIFLSSSFSAA</sequence>
<name>A0AAD3S8H0_NEPGR</name>
<feature type="region of interest" description="Disordered" evidence="1">
    <location>
        <begin position="21"/>
        <end position="193"/>
    </location>
</feature>
<gene>
    <name evidence="2" type="ORF">Nepgr_008295</name>
</gene>
<reference evidence="2" key="1">
    <citation type="submission" date="2023-05" db="EMBL/GenBank/DDBJ databases">
        <title>Nepenthes gracilis genome sequencing.</title>
        <authorList>
            <person name="Fukushima K."/>
        </authorList>
    </citation>
    <scope>NUCLEOTIDE SEQUENCE</scope>
    <source>
        <strain evidence="2">SING2019-196</strain>
    </source>
</reference>
<proteinExistence type="predicted"/>
<accession>A0AAD3S8H0</accession>
<organism evidence="2 3">
    <name type="scientific">Nepenthes gracilis</name>
    <name type="common">Slender pitcher plant</name>
    <dbReference type="NCBI Taxonomy" id="150966"/>
    <lineage>
        <taxon>Eukaryota</taxon>
        <taxon>Viridiplantae</taxon>
        <taxon>Streptophyta</taxon>
        <taxon>Embryophyta</taxon>
        <taxon>Tracheophyta</taxon>
        <taxon>Spermatophyta</taxon>
        <taxon>Magnoliopsida</taxon>
        <taxon>eudicotyledons</taxon>
        <taxon>Gunneridae</taxon>
        <taxon>Pentapetalae</taxon>
        <taxon>Caryophyllales</taxon>
        <taxon>Nepenthaceae</taxon>
        <taxon>Nepenthes</taxon>
    </lineage>
</organism>
<feature type="compositionally biased region" description="Low complexity" evidence="1">
    <location>
        <begin position="29"/>
        <end position="38"/>
    </location>
</feature>
<keyword evidence="3" id="KW-1185">Reference proteome</keyword>
<feature type="compositionally biased region" description="Polar residues" evidence="1">
    <location>
        <begin position="148"/>
        <end position="170"/>
    </location>
</feature>
<feature type="compositionally biased region" description="Pro residues" evidence="1">
    <location>
        <begin position="39"/>
        <end position="50"/>
    </location>
</feature>
<dbReference type="AlphaFoldDB" id="A0AAD3S8H0"/>
<feature type="compositionally biased region" description="Basic residues" evidence="1">
    <location>
        <begin position="107"/>
        <end position="125"/>
    </location>
</feature>
<dbReference type="Proteomes" id="UP001279734">
    <property type="component" value="Unassembled WGS sequence"/>
</dbReference>